<feature type="transmembrane region" description="Helical" evidence="1">
    <location>
        <begin position="135"/>
        <end position="157"/>
    </location>
</feature>
<dbReference type="AlphaFoldDB" id="A0A9W6W785"/>
<reference evidence="2" key="1">
    <citation type="submission" date="2023-03" db="EMBL/GenBank/DDBJ databases">
        <title>Actinorhabdospora filicis NBRC 111898.</title>
        <authorList>
            <person name="Ichikawa N."/>
            <person name="Sato H."/>
            <person name="Tonouchi N."/>
        </authorList>
    </citation>
    <scope>NUCLEOTIDE SEQUENCE</scope>
    <source>
        <strain evidence="2">NBRC 111898</strain>
    </source>
</reference>
<feature type="transmembrane region" description="Helical" evidence="1">
    <location>
        <begin position="20"/>
        <end position="45"/>
    </location>
</feature>
<keyword evidence="1" id="KW-1133">Transmembrane helix</keyword>
<dbReference type="RefSeq" id="WP_285661478.1">
    <property type="nucleotide sequence ID" value="NZ_BSTX01000001.1"/>
</dbReference>
<proteinExistence type="predicted"/>
<keyword evidence="1" id="KW-0472">Membrane</keyword>
<dbReference type="Proteomes" id="UP001165079">
    <property type="component" value="Unassembled WGS sequence"/>
</dbReference>
<name>A0A9W6W785_9ACTN</name>
<protein>
    <submittedName>
        <fullName evidence="2">Uncharacterized protein</fullName>
    </submittedName>
</protein>
<feature type="transmembrane region" description="Helical" evidence="1">
    <location>
        <begin position="222"/>
        <end position="241"/>
    </location>
</feature>
<organism evidence="2 3">
    <name type="scientific">Actinorhabdospora filicis</name>
    <dbReference type="NCBI Taxonomy" id="1785913"/>
    <lineage>
        <taxon>Bacteria</taxon>
        <taxon>Bacillati</taxon>
        <taxon>Actinomycetota</taxon>
        <taxon>Actinomycetes</taxon>
        <taxon>Micromonosporales</taxon>
        <taxon>Micromonosporaceae</taxon>
        <taxon>Actinorhabdospora</taxon>
    </lineage>
</organism>
<accession>A0A9W6W785</accession>
<sequence length="242" mass="24984">MIKNPFARLLPVGSDAFDRWIGGTAMVLAPLLLTAGVLTRCGYGLLFDDQLAAYAEASTLLTWSYSLFALGVVALVPAVIALARRIGGGWGVWGGTLALLGLLARIFHAGADHMAFRFADAIGVPTTTEAVRESYGAFHVFATFSIAIMTGWIVLAIGAKRTGVLGWTQATGLALACALPLGVLKGATVFSLVAVLGLALALVPAGVRTWRTGPAPRPATAIRWTAVVLAATALATLLGQAG</sequence>
<keyword evidence="1" id="KW-0812">Transmembrane</keyword>
<dbReference type="EMBL" id="BSTX01000001">
    <property type="protein sequence ID" value="GLZ76294.1"/>
    <property type="molecule type" value="Genomic_DNA"/>
</dbReference>
<feature type="transmembrane region" description="Helical" evidence="1">
    <location>
        <begin position="65"/>
        <end position="83"/>
    </location>
</feature>
<comment type="caution">
    <text evidence="2">The sequence shown here is derived from an EMBL/GenBank/DDBJ whole genome shotgun (WGS) entry which is preliminary data.</text>
</comment>
<feature type="transmembrane region" description="Helical" evidence="1">
    <location>
        <begin position="164"/>
        <end position="183"/>
    </location>
</feature>
<evidence type="ECO:0000313" key="2">
    <source>
        <dbReference type="EMBL" id="GLZ76294.1"/>
    </source>
</evidence>
<evidence type="ECO:0000313" key="3">
    <source>
        <dbReference type="Proteomes" id="UP001165079"/>
    </source>
</evidence>
<feature type="transmembrane region" description="Helical" evidence="1">
    <location>
        <begin position="189"/>
        <end position="210"/>
    </location>
</feature>
<keyword evidence="3" id="KW-1185">Reference proteome</keyword>
<feature type="transmembrane region" description="Helical" evidence="1">
    <location>
        <begin position="90"/>
        <end position="108"/>
    </location>
</feature>
<gene>
    <name evidence="2" type="ORF">Afil01_11010</name>
</gene>
<evidence type="ECO:0000256" key="1">
    <source>
        <dbReference type="SAM" id="Phobius"/>
    </source>
</evidence>